<accession>A0ABP4LWF2</accession>
<protein>
    <recommendedName>
        <fullName evidence="3">Restriction endonuclease</fullName>
    </recommendedName>
</protein>
<comment type="caution">
    <text evidence="1">The sequence shown here is derived from an EMBL/GenBank/DDBJ whole genome shotgun (WGS) entry which is preliminary data.</text>
</comment>
<evidence type="ECO:0008006" key="3">
    <source>
        <dbReference type="Google" id="ProtNLM"/>
    </source>
</evidence>
<reference evidence="2" key="1">
    <citation type="journal article" date="2019" name="Int. J. Syst. Evol. Microbiol.">
        <title>The Global Catalogue of Microorganisms (GCM) 10K type strain sequencing project: providing services to taxonomists for standard genome sequencing and annotation.</title>
        <authorList>
            <consortium name="The Broad Institute Genomics Platform"/>
            <consortium name="The Broad Institute Genome Sequencing Center for Infectious Disease"/>
            <person name="Wu L."/>
            <person name="Ma J."/>
        </authorList>
    </citation>
    <scope>NUCLEOTIDE SEQUENCE [LARGE SCALE GENOMIC DNA]</scope>
    <source>
        <strain evidence="2">JCM 13319</strain>
    </source>
</reference>
<dbReference type="RefSeq" id="WP_092106886.1">
    <property type="nucleotide sequence ID" value="NZ_BAAALY010000002.1"/>
</dbReference>
<evidence type="ECO:0000313" key="1">
    <source>
        <dbReference type="EMBL" id="GAA1532937.1"/>
    </source>
</evidence>
<evidence type="ECO:0000313" key="2">
    <source>
        <dbReference type="Proteomes" id="UP001501791"/>
    </source>
</evidence>
<keyword evidence="2" id="KW-1185">Reference proteome</keyword>
<name>A0ABP4LWF2_9MICO</name>
<dbReference type="Proteomes" id="UP001501791">
    <property type="component" value="Unassembled WGS sequence"/>
</dbReference>
<proteinExistence type="predicted"/>
<gene>
    <name evidence="1" type="ORF">GCM10009691_05790</name>
</gene>
<organism evidence="1 2">
    <name type="scientific">Brevibacterium picturae</name>
    <dbReference type="NCBI Taxonomy" id="260553"/>
    <lineage>
        <taxon>Bacteria</taxon>
        <taxon>Bacillati</taxon>
        <taxon>Actinomycetota</taxon>
        <taxon>Actinomycetes</taxon>
        <taxon>Micrococcales</taxon>
        <taxon>Brevibacteriaceae</taxon>
        <taxon>Brevibacterium</taxon>
    </lineage>
</organism>
<sequence>MNSVPPRSVDRTPPIIAEAHTEELKYVSAAKREFASEARELSYDMASVFLPRIYSGRLTAKVREQLTPLVAKGYAQFISDQVNYRLQTALGGSQRFETSPAKEEAGGESLAEEKVDSDIVTTVDEIQGHLIVQAILSRDLDPTRVTLRDTKSYCGILMDDNNRKPICRFYFHNPDNLRIGLLDEDKNVTLHQLNGLPEIYQHTDALLEAASRYA</sequence>
<dbReference type="EMBL" id="BAAALY010000002">
    <property type="protein sequence ID" value="GAA1532937.1"/>
    <property type="molecule type" value="Genomic_DNA"/>
</dbReference>